<reference evidence="2 3" key="1">
    <citation type="journal article" date="2016" name="Mol. Biol. Evol.">
        <title>Comparative Genomics of Early-Diverging Mushroom-Forming Fungi Provides Insights into the Origins of Lignocellulose Decay Capabilities.</title>
        <authorList>
            <person name="Nagy L.G."/>
            <person name="Riley R."/>
            <person name="Tritt A."/>
            <person name="Adam C."/>
            <person name="Daum C."/>
            <person name="Floudas D."/>
            <person name="Sun H."/>
            <person name="Yadav J.S."/>
            <person name="Pangilinan J."/>
            <person name="Larsson K.H."/>
            <person name="Matsuura K."/>
            <person name="Barry K."/>
            <person name="Labutti K."/>
            <person name="Kuo R."/>
            <person name="Ohm R.A."/>
            <person name="Bhattacharya S.S."/>
            <person name="Shirouzu T."/>
            <person name="Yoshinaga Y."/>
            <person name="Martin F.M."/>
            <person name="Grigoriev I.V."/>
            <person name="Hibbett D.S."/>
        </authorList>
    </citation>
    <scope>NUCLEOTIDE SEQUENCE [LARGE SCALE GENOMIC DNA]</scope>
    <source>
        <strain evidence="2 3">TUFC12733</strain>
    </source>
</reference>
<feature type="transmembrane region" description="Helical" evidence="1">
    <location>
        <begin position="176"/>
        <end position="197"/>
    </location>
</feature>
<accession>A0A167P9N3</accession>
<proteinExistence type="predicted"/>
<keyword evidence="1" id="KW-0472">Membrane</keyword>
<feature type="transmembrane region" description="Helical" evidence="1">
    <location>
        <begin position="133"/>
        <end position="156"/>
    </location>
</feature>
<feature type="transmembrane region" description="Helical" evidence="1">
    <location>
        <begin position="218"/>
        <end position="240"/>
    </location>
</feature>
<organism evidence="2 3">
    <name type="scientific">Calocera viscosa (strain TUFC12733)</name>
    <dbReference type="NCBI Taxonomy" id="1330018"/>
    <lineage>
        <taxon>Eukaryota</taxon>
        <taxon>Fungi</taxon>
        <taxon>Dikarya</taxon>
        <taxon>Basidiomycota</taxon>
        <taxon>Agaricomycotina</taxon>
        <taxon>Dacrymycetes</taxon>
        <taxon>Dacrymycetales</taxon>
        <taxon>Dacrymycetaceae</taxon>
        <taxon>Calocera</taxon>
    </lineage>
</organism>
<keyword evidence="3" id="KW-1185">Reference proteome</keyword>
<feature type="transmembrane region" description="Helical" evidence="1">
    <location>
        <begin position="52"/>
        <end position="70"/>
    </location>
</feature>
<keyword evidence="1" id="KW-1133">Transmembrane helix</keyword>
<feature type="transmembrane region" description="Helical" evidence="1">
    <location>
        <begin position="246"/>
        <end position="267"/>
    </location>
</feature>
<evidence type="ECO:0000313" key="2">
    <source>
        <dbReference type="EMBL" id="KZO98557.1"/>
    </source>
</evidence>
<feature type="transmembrane region" description="Helical" evidence="1">
    <location>
        <begin position="22"/>
        <end position="40"/>
    </location>
</feature>
<evidence type="ECO:0000256" key="1">
    <source>
        <dbReference type="SAM" id="Phobius"/>
    </source>
</evidence>
<gene>
    <name evidence="2" type="ORF">CALVIDRAFT_27703</name>
</gene>
<dbReference type="OrthoDB" id="3354175at2759"/>
<evidence type="ECO:0000313" key="3">
    <source>
        <dbReference type="Proteomes" id="UP000076738"/>
    </source>
</evidence>
<dbReference type="EMBL" id="KV417275">
    <property type="protein sequence ID" value="KZO98557.1"/>
    <property type="molecule type" value="Genomic_DNA"/>
</dbReference>
<protein>
    <submittedName>
        <fullName evidence="2">Uncharacterized protein</fullName>
    </submittedName>
</protein>
<dbReference type="Proteomes" id="UP000076738">
    <property type="component" value="Unassembled WGS sequence"/>
</dbReference>
<keyword evidence="1" id="KW-0812">Transmembrane</keyword>
<dbReference type="AlphaFoldDB" id="A0A167P9N3"/>
<name>A0A167P9N3_CALVF</name>
<sequence>MTTIVSSFPLNQTGLVSIWTEGVVYGIFLPIFFTALYVLLGKHQDAEKINKPMLFTTLLMFCLATAHVSIDAWRMMAGYVYLDASSNEPTAFFRNMDQPTFSAKYAIYVSQNLVGDAFNIYRSWLVWQRTYWILPGPIVLWAASAATGYYCSGYLFSIASNTDSIFNPPYKSWITAFYVLVLAQNFISTTLIVVKLCERERRIRNQSKGPGTMSLHPVVVIVVESALLFLCAQLVLLILFATNSNAQFIVLESLSSLAGITFCLVIIRIAMHSQQFLAISPPNSGVGTP</sequence>
<dbReference type="STRING" id="1330018.A0A167P9N3"/>